<dbReference type="Proteomes" id="UP001050975">
    <property type="component" value="Unassembled WGS sequence"/>
</dbReference>
<evidence type="ECO:0000313" key="1">
    <source>
        <dbReference type="EMBL" id="GET37888.1"/>
    </source>
</evidence>
<comment type="caution">
    <text evidence="1">The sequence shown here is derived from an EMBL/GenBank/DDBJ whole genome shotgun (WGS) entry which is preliminary data.</text>
</comment>
<protein>
    <recommendedName>
        <fullName evidence="3">DUF1824 domain-containing protein</fullName>
    </recommendedName>
</protein>
<keyword evidence="2" id="KW-1185">Reference proteome</keyword>
<dbReference type="AlphaFoldDB" id="A0AAV3X948"/>
<dbReference type="Pfam" id="PF08854">
    <property type="entry name" value="DUF1824"/>
    <property type="match status" value="1"/>
</dbReference>
<dbReference type="Gene3D" id="3.30.360.10">
    <property type="entry name" value="Dihydrodipicolinate Reductase, domain 2"/>
    <property type="match status" value="1"/>
</dbReference>
<dbReference type="RefSeq" id="WP_226580128.1">
    <property type="nucleotide sequence ID" value="NZ_BLAY01000035.1"/>
</dbReference>
<dbReference type="InterPro" id="IPR014953">
    <property type="entry name" value="DUF1824"/>
</dbReference>
<proteinExistence type="predicted"/>
<reference evidence="1" key="1">
    <citation type="submission" date="2019-10" db="EMBL/GenBank/DDBJ databases">
        <title>Draft genome sequece of Microseira wollei NIES-4236.</title>
        <authorList>
            <person name="Yamaguchi H."/>
            <person name="Suzuki S."/>
            <person name="Kawachi M."/>
        </authorList>
    </citation>
    <scope>NUCLEOTIDE SEQUENCE</scope>
    <source>
        <strain evidence="1">NIES-4236</strain>
    </source>
</reference>
<organism evidence="1 2">
    <name type="scientific">Microseira wollei NIES-4236</name>
    <dbReference type="NCBI Taxonomy" id="2530354"/>
    <lineage>
        <taxon>Bacteria</taxon>
        <taxon>Bacillati</taxon>
        <taxon>Cyanobacteriota</taxon>
        <taxon>Cyanophyceae</taxon>
        <taxon>Oscillatoriophycideae</taxon>
        <taxon>Aerosakkonematales</taxon>
        <taxon>Aerosakkonemataceae</taxon>
        <taxon>Microseira</taxon>
    </lineage>
</organism>
<dbReference type="EMBL" id="BLAY01000035">
    <property type="protein sequence ID" value="GET37888.1"/>
    <property type="molecule type" value="Genomic_DNA"/>
</dbReference>
<dbReference type="SUPFAM" id="SSF160532">
    <property type="entry name" value="Ava3019-like"/>
    <property type="match status" value="1"/>
</dbReference>
<accession>A0AAV3X948</accession>
<sequence>MDVAQAQKILGEFSCTETKTVDSAAEKEQLRQALLLFSNLSDSQNLGICANTATEGFLTLETYLKALGYPIPDDKPDITSIIGPVYIKYNSMRGSLYLDSYIGPYRGVLVSCQSSEDETINGLYGHLPLDLFV</sequence>
<evidence type="ECO:0000313" key="2">
    <source>
        <dbReference type="Proteomes" id="UP001050975"/>
    </source>
</evidence>
<gene>
    <name evidence="1" type="ORF">MiSe_26420</name>
</gene>
<name>A0AAV3X948_9CYAN</name>
<evidence type="ECO:0008006" key="3">
    <source>
        <dbReference type="Google" id="ProtNLM"/>
    </source>
</evidence>